<evidence type="ECO:0000256" key="1">
    <source>
        <dbReference type="ARBA" id="ARBA00004651"/>
    </source>
</evidence>
<name>A0ABU9B748_9BURK</name>
<gene>
    <name evidence="8" type="ORF">AACH11_07010</name>
</gene>
<dbReference type="SUPFAM" id="SSF103481">
    <property type="entry name" value="Multidrug resistance efflux transporter EmrE"/>
    <property type="match status" value="2"/>
</dbReference>
<comment type="subcellular location">
    <subcellularLocation>
        <location evidence="1">Cell membrane</location>
        <topology evidence="1">Multi-pass membrane protein</topology>
    </subcellularLocation>
</comment>
<keyword evidence="4 6" id="KW-1133">Transmembrane helix</keyword>
<protein>
    <submittedName>
        <fullName evidence="8">DMT family transporter</fullName>
    </submittedName>
</protein>
<keyword evidence="9" id="KW-1185">Reference proteome</keyword>
<evidence type="ECO:0000256" key="6">
    <source>
        <dbReference type="SAM" id="Phobius"/>
    </source>
</evidence>
<feature type="transmembrane region" description="Helical" evidence="6">
    <location>
        <begin position="196"/>
        <end position="214"/>
    </location>
</feature>
<evidence type="ECO:0000256" key="2">
    <source>
        <dbReference type="ARBA" id="ARBA00022475"/>
    </source>
</evidence>
<evidence type="ECO:0000256" key="4">
    <source>
        <dbReference type="ARBA" id="ARBA00022989"/>
    </source>
</evidence>
<dbReference type="Pfam" id="PF00892">
    <property type="entry name" value="EamA"/>
    <property type="match status" value="2"/>
</dbReference>
<dbReference type="Proteomes" id="UP001368500">
    <property type="component" value="Unassembled WGS sequence"/>
</dbReference>
<evidence type="ECO:0000313" key="9">
    <source>
        <dbReference type="Proteomes" id="UP001368500"/>
    </source>
</evidence>
<feature type="transmembrane region" description="Helical" evidence="6">
    <location>
        <begin position="286"/>
        <end position="303"/>
    </location>
</feature>
<sequence>MSMTPRLALLMTIPPLLWAGNAVIGRLAVQAMPALWLNAARWAIALALLAPLGWRAVGTREARARIGERWPHLALLSLTGVGAYNALQYMALRTSTPLNATLISASSPVVALAIGAFFYGERPRLMQLAGAGLSLLGVALVLGRGDLTALARLHLVTGDLYMIAATLSWSVYSWLLARPPASMRGGERPPWDWAQFLWVQMLLGLGWATLAAGTADVVSPTPPVQWSPLLLLALAYIAIGPSLIAYRLWGLGVAQAGPAMAAFFINLIPLFAALLSAALLGEWPQPFHGLAFALIVGGIVVSSRRPAPARA</sequence>
<feature type="transmembrane region" description="Helical" evidence="6">
    <location>
        <begin position="32"/>
        <end position="52"/>
    </location>
</feature>
<keyword evidence="2" id="KW-1003">Cell membrane</keyword>
<proteinExistence type="predicted"/>
<feature type="transmembrane region" description="Helical" evidence="6">
    <location>
        <begin position="125"/>
        <end position="143"/>
    </location>
</feature>
<dbReference type="PANTHER" id="PTHR42920:SF11">
    <property type="entry name" value="INNER MEMBRANE PROTEIN YTFF"/>
    <property type="match status" value="1"/>
</dbReference>
<evidence type="ECO:0000259" key="7">
    <source>
        <dbReference type="Pfam" id="PF00892"/>
    </source>
</evidence>
<feature type="domain" description="EamA" evidence="7">
    <location>
        <begin position="9"/>
        <end position="142"/>
    </location>
</feature>
<dbReference type="PANTHER" id="PTHR42920">
    <property type="entry name" value="OS03G0707200 PROTEIN-RELATED"/>
    <property type="match status" value="1"/>
</dbReference>
<dbReference type="InterPro" id="IPR000620">
    <property type="entry name" value="EamA_dom"/>
</dbReference>
<accession>A0ABU9B748</accession>
<evidence type="ECO:0000256" key="3">
    <source>
        <dbReference type="ARBA" id="ARBA00022692"/>
    </source>
</evidence>
<feature type="transmembrane region" description="Helical" evidence="6">
    <location>
        <begin position="226"/>
        <end position="249"/>
    </location>
</feature>
<feature type="domain" description="EamA" evidence="7">
    <location>
        <begin position="157"/>
        <end position="303"/>
    </location>
</feature>
<comment type="caution">
    <text evidence="8">The sequence shown here is derived from an EMBL/GenBank/DDBJ whole genome shotgun (WGS) entry which is preliminary data.</text>
</comment>
<feature type="transmembrane region" description="Helical" evidence="6">
    <location>
        <begin position="73"/>
        <end position="92"/>
    </location>
</feature>
<dbReference type="RefSeq" id="WP_341373480.1">
    <property type="nucleotide sequence ID" value="NZ_JBBUTF010000005.1"/>
</dbReference>
<feature type="transmembrane region" description="Helical" evidence="6">
    <location>
        <begin position="98"/>
        <end position="118"/>
    </location>
</feature>
<feature type="transmembrane region" description="Helical" evidence="6">
    <location>
        <begin position="155"/>
        <end position="175"/>
    </location>
</feature>
<keyword evidence="3 6" id="KW-0812">Transmembrane</keyword>
<reference evidence="8 9" key="1">
    <citation type="submission" date="2024-04" db="EMBL/GenBank/DDBJ databases">
        <title>Novel species of the genus Ideonella isolated from streams.</title>
        <authorList>
            <person name="Lu H."/>
        </authorList>
    </citation>
    <scope>NUCLEOTIDE SEQUENCE [LARGE SCALE GENOMIC DNA]</scope>
    <source>
        <strain evidence="8 9">BYS139W</strain>
    </source>
</reference>
<organism evidence="8 9">
    <name type="scientific">Pseudaquabacterium rugosum</name>
    <dbReference type="NCBI Taxonomy" id="2984194"/>
    <lineage>
        <taxon>Bacteria</taxon>
        <taxon>Pseudomonadati</taxon>
        <taxon>Pseudomonadota</taxon>
        <taxon>Betaproteobacteria</taxon>
        <taxon>Burkholderiales</taxon>
        <taxon>Sphaerotilaceae</taxon>
        <taxon>Pseudaquabacterium</taxon>
    </lineage>
</organism>
<evidence type="ECO:0000313" key="8">
    <source>
        <dbReference type="EMBL" id="MEK8025705.1"/>
    </source>
</evidence>
<dbReference type="InterPro" id="IPR037185">
    <property type="entry name" value="EmrE-like"/>
</dbReference>
<dbReference type="Gene3D" id="1.10.3730.20">
    <property type="match status" value="1"/>
</dbReference>
<dbReference type="InterPro" id="IPR051258">
    <property type="entry name" value="Diverse_Substrate_Transporter"/>
</dbReference>
<evidence type="ECO:0000256" key="5">
    <source>
        <dbReference type="ARBA" id="ARBA00023136"/>
    </source>
</evidence>
<dbReference type="EMBL" id="JBBUTF010000005">
    <property type="protein sequence ID" value="MEK8025705.1"/>
    <property type="molecule type" value="Genomic_DNA"/>
</dbReference>
<feature type="transmembrane region" description="Helical" evidence="6">
    <location>
        <begin position="261"/>
        <end position="280"/>
    </location>
</feature>
<keyword evidence="5 6" id="KW-0472">Membrane</keyword>